<dbReference type="InterPro" id="IPR055924">
    <property type="entry name" value="DUF7501"/>
</dbReference>
<dbReference type="AlphaFoldDB" id="A0AAE3G010"/>
<evidence type="ECO:0000313" key="1">
    <source>
        <dbReference type="EMBL" id="MCL9818469.1"/>
    </source>
</evidence>
<dbReference type="Pfam" id="PF24333">
    <property type="entry name" value="DUF7501"/>
    <property type="match status" value="1"/>
</dbReference>
<accession>A0AAE3G010</accession>
<dbReference type="Proteomes" id="UP001203207">
    <property type="component" value="Unassembled WGS sequence"/>
</dbReference>
<evidence type="ECO:0000313" key="2">
    <source>
        <dbReference type="Proteomes" id="UP001203207"/>
    </source>
</evidence>
<keyword evidence="2" id="KW-1185">Reference proteome</keyword>
<sequence>MATSDIKNIPIAEWTDHNHCPFCQSRLADPGAGFMDHLDENPRCKSGFRQWRRNVAGDIGSEWLA</sequence>
<dbReference type="RefSeq" id="WP_174653970.1">
    <property type="nucleotide sequence ID" value="NZ_JAKRVX010000012.1"/>
</dbReference>
<organism evidence="1 2">
    <name type="scientific">Natronocalculus amylovorans</name>
    <dbReference type="NCBI Taxonomy" id="2917812"/>
    <lineage>
        <taxon>Archaea</taxon>
        <taxon>Methanobacteriati</taxon>
        <taxon>Methanobacteriota</taxon>
        <taxon>Stenosarchaea group</taxon>
        <taxon>Halobacteria</taxon>
        <taxon>Halobacteriales</taxon>
        <taxon>Haloferacaceae</taxon>
        <taxon>Natronocalculus</taxon>
    </lineage>
</organism>
<reference evidence="1" key="2">
    <citation type="submission" date="2022-02" db="EMBL/GenBank/DDBJ databases">
        <authorList>
            <person name="Elcheninov A.G."/>
            <person name="Sorokin D.Y."/>
            <person name="Kublanov I.V."/>
        </authorList>
    </citation>
    <scope>NUCLEOTIDE SEQUENCE</scope>
    <source>
        <strain evidence="1">AArc-St2</strain>
    </source>
</reference>
<comment type="caution">
    <text evidence="1">The sequence shown here is derived from an EMBL/GenBank/DDBJ whole genome shotgun (WGS) entry which is preliminary data.</text>
</comment>
<protein>
    <submittedName>
        <fullName evidence="1">Uncharacterized protein</fullName>
    </submittedName>
</protein>
<dbReference type="EMBL" id="JAKRVX010000012">
    <property type="protein sequence ID" value="MCL9818469.1"/>
    <property type="molecule type" value="Genomic_DNA"/>
</dbReference>
<gene>
    <name evidence="1" type="ORF">AArcSt2_16140</name>
</gene>
<name>A0AAE3G010_9EURY</name>
<proteinExistence type="predicted"/>
<reference evidence="1" key="1">
    <citation type="journal article" date="2022" name="Syst. Appl. Microbiol.">
        <title>Natronocalculus amylovorans gen. nov., sp. nov., and Natranaeroarchaeum aerophilus sp. nov., dominant culturable amylolytic natronoarchaea from hypersaline soda lakes in southwestern Siberia.</title>
        <authorList>
            <person name="Sorokin D.Y."/>
            <person name="Elcheninov A.G."/>
            <person name="Khizhniak T.V."/>
            <person name="Koenen M."/>
            <person name="Bale N.J."/>
            <person name="Damste J.S.S."/>
            <person name="Kublanov I.V."/>
        </authorList>
    </citation>
    <scope>NUCLEOTIDE SEQUENCE</scope>
    <source>
        <strain evidence="1">AArc-St2</strain>
    </source>
</reference>